<evidence type="ECO:0000259" key="3">
    <source>
        <dbReference type="Pfam" id="PF07859"/>
    </source>
</evidence>
<evidence type="ECO:0000256" key="1">
    <source>
        <dbReference type="ARBA" id="ARBA00010515"/>
    </source>
</evidence>
<dbReference type="Gene3D" id="3.40.50.1820">
    <property type="entry name" value="alpha/beta hydrolase"/>
    <property type="match status" value="1"/>
</dbReference>
<protein>
    <submittedName>
        <fullName evidence="4">Alpha/beta hydrolase</fullName>
    </submittedName>
</protein>
<reference evidence="4 5" key="1">
    <citation type="submission" date="2021-07" db="EMBL/GenBank/DDBJ databases">
        <title>Paraburkholderia edwinii protects Aspergillus sp. from phenazines by acting as a toxin sponge.</title>
        <authorList>
            <person name="Dahlstrom K.M."/>
            <person name="Newman D.K."/>
        </authorList>
    </citation>
    <scope>NUCLEOTIDE SEQUENCE [LARGE SCALE GENOMIC DNA]</scope>
    <source>
        <strain evidence="4 5">Pe01</strain>
    </source>
</reference>
<dbReference type="InterPro" id="IPR013094">
    <property type="entry name" value="AB_hydrolase_3"/>
</dbReference>
<name>A0ABX8UV99_9BURK</name>
<comment type="similarity">
    <text evidence="1">Belongs to the 'GDXG' lipolytic enzyme family.</text>
</comment>
<keyword evidence="2 4" id="KW-0378">Hydrolase</keyword>
<dbReference type="PANTHER" id="PTHR48081">
    <property type="entry name" value="AB HYDROLASE SUPERFAMILY PROTEIN C4A8.06C"/>
    <property type="match status" value="1"/>
</dbReference>
<evidence type="ECO:0000313" key="5">
    <source>
        <dbReference type="Proteomes" id="UP000826462"/>
    </source>
</evidence>
<accession>A0ABX8UV99</accession>
<evidence type="ECO:0000256" key="2">
    <source>
        <dbReference type="ARBA" id="ARBA00022801"/>
    </source>
</evidence>
<proteinExistence type="inferred from homology"/>
<dbReference type="Pfam" id="PF07859">
    <property type="entry name" value="Abhydrolase_3"/>
    <property type="match status" value="1"/>
</dbReference>
<dbReference type="InterPro" id="IPR002168">
    <property type="entry name" value="Lipase_GDXG_HIS_AS"/>
</dbReference>
<feature type="domain" description="Alpha/beta hydrolase fold-3" evidence="3">
    <location>
        <begin position="89"/>
        <end position="298"/>
    </location>
</feature>
<dbReference type="Proteomes" id="UP000826462">
    <property type="component" value="Chromosome 1"/>
</dbReference>
<evidence type="ECO:0000313" key="4">
    <source>
        <dbReference type="EMBL" id="QYD70914.1"/>
    </source>
</evidence>
<dbReference type="InterPro" id="IPR050300">
    <property type="entry name" value="GDXG_lipolytic_enzyme"/>
</dbReference>
<dbReference type="SUPFAM" id="SSF53474">
    <property type="entry name" value="alpha/beta-Hydrolases"/>
    <property type="match status" value="1"/>
</dbReference>
<gene>
    <name evidence="4" type="ORF">KZJ38_10595</name>
</gene>
<dbReference type="EMBL" id="CP080095">
    <property type="protein sequence ID" value="QYD70914.1"/>
    <property type="molecule type" value="Genomic_DNA"/>
</dbReference>
<dbReference type="InterPro" id="IPR029058">
    <property type="entry name" value="AB_hydrolase_fold"/>
</dbReference>
<keyword evidence="5" id="KW-1185">Reference proteome</keyword>
<dbReference type="PROSITE" id="PS01173">
    <property type="entry name" value="LIPASE_GDXG_HIS"/>
    <property type="match status" value="1"/>
</dbReference>
<dbReference type="RefSeq" id="WP_219800233.1">
    <property type="nucleotide sequence ID" value="NZ_CP080095.1"/>
</dbReference>
<sequence length="325" mass="35188">MPLNPKIKDILEMIERAKRPPFHELTPQQARASYEKSAPILEIASAPMFSIEDLAVPVRKGTVGTPDTTIRVRLYQPVEPHWAQPAPVLVYFHGGGFTVGSVATHDAICRMFARDAQCAVLSVDYRLAPERKFPTAVNDAFDALRWLYENAAAYGIDASRIALGGDSAGGTLATVGAVLARDAGIPIVLQLLVYPGTSSHQQTDSHARLANGYLLPATTIQWFFTQYLRDAGDRLDWRFAPLDGTRGAPDFSGVAPAWIATAEYDPLSDEGAAYADKLRAAGNAVTLKRYDGMIHEFFKMGGYVPEVAQAHADAAAALRAAFGID</sequence>
<dbReference type="GO" id="GO:0016787">
    <property type="term" value="F:hydrolase activity"/>
    <property type="evidence" value="ECO:0007669"/>
    <property type="project" value="UniProtKB-KW"/>
</dbReference>
<dbReference type="PANTHER" id="PTHR48081:SF8">
    <property type="entry name" value="ALPHA_BETA HYDROLASE FOLD-3 DOMAIN-CONTAINING PROTEIN-RELATED"/>
    <property type="match status" value="1"/>
</dbReference>
<organism evidence="4 5">
    <name type="scientific">Paraburkholderia edwinii</name>
    <dbReference type="NCBI Taxonomy" id="2861782"/>
    <lineage>
        <taxon>Bacteria</taxon>
        <taxon>Pseudomonadati</taxon>
        <taxon>Pseudomonadota</taxon>
        <taxon>Betaproteobacteria</taxon>
        <taxon>Burkholderiales</taxon>
        <taxon>Burkholderiaceae</taxon>
        <taxon>Paraburkholderia</taxon>
    </lineage>
</organism>